<gene>
    <name evidence="4" type="primary">LOC113458425</name>
</gene>
<keyword evidence="1" id="KW-0393">Immunoglobulin domain</keyword>
<sequence length="393" mass="42262">MISVEVTKVLNHLEAPKLVVVQSELLVALGDTTIMECKTSGVPPPQVKWFKGDLELRPSAFLSIDPLMGLLKIQETQDLDAGDYTCVAINDAGRAAGRLTLDVGSPPVFIQEPSDVSMEIGSNVTLPCYVQGYPEPKIKWRRLDNMPVFSRPFSVSSVSQLRTGALFISNLWASDKGTYICEAENQFGKIQSQTTVTVTGLVAPLIGISPSVANIIEGQQLTLPCTLLAGNPIPERRWMKNSAMLVQNPYITVRSDGSLHMERVRLQDGGEYTCVATNVAGTNNKTTSVAVHVLPTIQHGQQILSTIEGIPVTLPCKASGIPKPSITWSKKGELISTGSAKFSAGADGSLYVVSPGSEESGEYICTATNAAGYAKRKVQLTVYGESHPRELCL</sequence>
<dbReference type="PANTHER" id="PTHR10075">
    <property type="entry name" value="BASIGIN RELATED"/>
    <property type="match status" value="1"/>
</dbReference>
<dbReference type="SUPFAM" id="SSF48726">
    <property type="entry name" value="Immunoglobulin"/>
    <property type="match status" value="4"/>
</dbReference>
<dbReference type="InterPro" id="IPR013098">
    <property type="entry name" value="Ig_I-set"/>
</dbReference>
<dbReference type="PANTHER" id="PTHR10075:SF100">
    <property type="entry name" value="FASCICLIN-2"/>
    <property type="match status" value="1"/>
</dbReference>
<name>A0ABM1UTT2_MICOH</name>
<organism evidence="3 4">
    <name type="scientific">Microtus ochrogaster</name>
    <name type="common">Prairie vole</name>
    <dbReference type="NCBI Taxonomy" id="79684"/>
    <lineage>
        <taxon>Eukaryota</taxon>
        <taxon>Metazoa</taxon>
        <taxon>Chordata</taxon>
        <taxon>Craniata</taxon>
        <taxon>Vertebrata</taxon>
        <taxon>Euteleostomi</taxon>
        <taxon>Mammalia</taxon>
        <taxon>Eutheria</taxon>
        <taxon>Euarchontoglires</taxon>
        <taxon>Glires</taxon>
        <taxon>Rodentia</taxon>
        <taxon>Myomorpha</taxon>
        <taxon>Muroidea</taxon>
        <taxon>Cricetidae</taxon>
        <taxon>Arvicolinae</taxon>
        <taxon>Microtus</taxon>
    </lineage>
</organism>
<reference evidence="4" key="1">
    <citation type="submission" date="2025-08" db="UniProtKB">
        <authorList>
            <consortium name="RefSeq"/>
        </authorList>
    </citation>
    <scope>IDENTIFICATION</scope>
</reference>
<evidence type="ECO:0000313" key="4">
    <source>
        <dbReference type="RefSeq" id="XP_026645394.1"/>
    </source>
</evidence>
<dbReference type="Proteomes" id="UP000694915">
    <property type="component" value="Unplaced"/>
</dbReference>
<dbReference type="InterPro" id="IPR036179">
    <property type="entry name" value="Ig-like_dom_sf"/>
</dbReference>
<accession>A0ABM1UTT2</accession>
<protein>
    <submittedName>
        <fullName evidence="4">Hemicentin-1-like</fullName>
    </submittedName>
</protein>
<dbReference type="InterPro" id="IPR013783">
    <property type="entry name" value="Ig-like_fold"/>
</dbReference>
<dbReference type="InterPro" id="IPR003599">
    <property type="entry name" value="Ig_sub"/>
</dbReference>
<keyword evidence="3" id="KW-1185">Reference proteome</keyword>
<dbReference type="InterPro" id="IPR003598">
    <property type="entry name" value="Ig_sub2"/>
</dbReference>
<evidence type="ECO:0000259" key="2">
    <source>
        <dbReference type="PROSITE" id="PS50835"/>
    </source>
</evidence>
<evidence type="ECO:0000313" key="3">
    <source>
        <dbReference type="Proteomes" id="UP000694915"/>
    </source>
</evidence>
<dbReference type="Gene3D" id="2.60.40.10">
    <property type="entry name" value="Immunoglobulins"/>
    <property type="match status" value="4"/>
</dbReference>
<dbReference type="CDD" id="cd00096">
    <property type="entry name" value="Ig"/>
    <property type="match status" value="1"/>
</dbReference>
<feature type="domain" description="Ig-like" evidence="2">
    <location>
        <begin position="107"/>
        <end position="197"/>
    </location>
</feature>
<feature type="domain" description="Ig-like" evidence="2">
    <location>
        <begin position="16"/>
        <end position="102"/>
    </location>
</feature>
<dbReference type="InterPro" id="IPR007110">
    <property type="entry name" value="Ig-like_dom"/>
</dbReference>
<dbReference type="SMART" id="SM00409">
    <property type="entry name" value="IG"/>
    <property type="match status" value="4"/>
</dbReference>
<feature type="domain" description="Ig-like" evidence="2">
    <location>
        <begin position="204"/>
        <end position="290"/>
    </location>
</feature>
<dbReference type="SMART" id="SM00408">
    <property type="entry name" value="IGc2"/>
    <property type="match status" value="4"/>
</dbReference>
<dbReference type="RefSeq" id="XP_026645394.1">
    <property type="nucleotide sequence ID" value="XM_026789593.1"/>
</dbReference>
<feature type="domain" description="Ig-like" evidence="2">
    <location>
        <begin position="295"/>
        <end position="381"/>
    </location>
</feature>
<proteinExistence type="predicted"/>
<dbReference type="GeneID" id="113458425"/>
<dbReference type="Pfam" id="PF07679">
    <property type="entry name" value="I-set"/>
    <property type="match status" value="4"/>
</dbReference>
<evidence type="ECO:0000256" key="1">
    <source>
        <dbReference type="ARBA" id="ARBA00023319"/>
    </source>
</evidence>
<dbReference type="PROSITE" id="PS50835">
    <property type="entry name" value="IG_LIKE"/>
    <property type="match status" value="4"/>
</dbReference>